<protein>
    <submittedName>
        <fullName evidence="5">FAD-dependent oxidoreductase</fullName>
    </submittedName>
</protein>
<dbReference type="InterPro" id="IPR002938">
    <property type="entry name" value="FAD-bd"/>
</dbReference>
<dbReference type="Gene3D" id="3.30.70.2450">
    <property type="match status" value="1"/>
</dbReference>
<dbReference type="Pfam" id="PF01494">
    <property type="entry name" value="FAD_binding_3"/>
    <property type="match status" value="1"/>
</dbReference>
<evidence type="ECO:0000313" key="5">
    <source>
        <dbReference type="EMBL" id="RLL63029.1"/>
    </source>
</evidence>
<dbReference type="EMBL" id="RCHI01000017">
    <property type="protein sequence ID" value="RLL63029.1"/>
    <property type="molecule type" value="Genomic_DNA"/>
</dbReference>
<gene>
    <name evidence="5" type="ORF">DYS74_15485</name>
</gene>
<comment type="cofactor">
    <cofactor evidence="1">
        <name>FAD</name>
        <dbReference type="ChEBI" id="CHEBI:57692"/>
    </cofactor>
</comment>
<organism evidence="5 6">
    <name type="scientific">Paenirhodobacter hankyongi</name>
    <dbReference type="NCBI Taxonomy" id="2294033"/>
    <lineage>
        <taxon>Bacteria</taxon>
        <taxon>Pseudomonadati</taxon>
        <taxon>Pseudomonadota</taxon>
        <taxon>Alphaproteobacteria</taxon>
        <taxon>Rhodobacterales</taxon>
        <taxon>Rhodobacter group</taxon>
        <taxon>Paenirhodobacter</taxon>
    </lineage>
</organism>
<evidence type="ECO:0000256" key="1">
    <source>
        <dbReference type="ARBA" id="ARBA00001974"/>
    </source>
</evidence>
<keyword evidence="2" id="KW-0285">Flavoprotein</keyword>
<dbReference type="InterPro" id="IPR036188">
    <property type="entry name" value="FAD/NAD-bd_sf"/>
</dbReference>
<sequence length="530" mass="57606">MANVAGIPVYKEIGATPAPATDTDSAPVVIVGAGPVGLAMALDLGRRGHAVTVLNRLDFVAHCSKAICFSKRSLDILDRLGAGDAVTDKGVVWNIGKVFWGGDDAPVYQFDMLPVKDQKRPGFVNIQQYYVEEYLLDEVSKLPNVEIRWGHAVEDVTPGAEGVTLDVTAGGQGYRLRADWLIACDGSRSTVRDRMGLDFEGRVFEDNFLIADIRMTHEMPPERWFWFDPPFNPGRSALMHRQPDDVWRLDFQLGWNIDREAAIRPENVEPFVRAMLGEGVAFEREWYSVYTFQCRRMARFVHGRVIFAGDSAHLVSPFGARGCNGGFADIDNLGWKLDLVLRGAADAALIETYNDEAIATADENILNSTRSTDFLTPKSTASRALRDAVLELAGAHAFARPFVNSGRLSTAVSYPASLLSTPDAETWAGGVPPGSPVLDAPHEDGWLLDALGDDFVLISHGWDGAAPEGVTRLEVSGLAAERLALPAGGATLVRPDQYVAARWQHPTTEAIAAALSRARGALLKGDACLH</sequence>
<evidence type="ECO:0000256" key="3">
    <source>
        <dbReference type="ARBA" id="ARBA00022827"/>
    </source>
</evidence>
<dbReference type="GO" id="GO:0016709">
    <property type="term" value="F:oxidoreductase activity, acting on paired donors, with incorporation or reduction of molecular oxygen, NAD(P)H as one donor, and incorporation of one atom of oxygen"/>
    <property type="evidence" value="ECO:0007669"/>
    <property type="project" value="UniProtKB-ARBA"/>
</dbReference>
<keyword evidence="3" id="KW-0274">FAD</keyword>
<dbReference type="PANTHER" id="PTHR43004">
    <property type="entry name" value="TRK SYSTEM POTASSIUM UPTAKE PROTEIN"/>
    <property type="match status" value="1"/>
</dbReference>
<dbReference type="Gene3D" id="3.50.50.60">
    <property type="entry name" value="FAD/NAD(P)-binding domain"/>
    <property type="match status" value="1"/>
</dbReference>
<evidence type="ECO:0000313" key="6">
    <source>
        <dbReference type="Proteomes" id="UP000279673"/>
    </source>
</evidence>
<evidence type="ECO:0000256" key="2">
    <source>
        <dbReference type="ARBA" id="ARBA00022630"/>
    </source>
</evidence>
<dbReference type="Proteomes" id="UP000279673">
    <property type="component" value="Unassembled WGS sequence"/>
</dbReference>
<dbReference type="PANTHER" id="PTHR43004:SF19">
    <property type="entry name" value="BINDING MONOOXYGENASE, PUTATIVE (JCVI)-RELATED"/>
    <property type="match status" value="1"/>
</dbReference>
<name>A0A421BKH6_9RHOB</name>
<dbReference type="NCBIfam" id="NF006002">
    <property type="entry name" value="PRK08132.1"/>
    <property type="match status" value="1"/>
</dbReference>
<dbReference type="GO" id="GO:0071949">
    <property type="term" value="F:FAD binding"/>
    <property type="evidence" value="ECO:0007669"/>
    <property type="project" value="InterPro"/>
</dbReference>
<feature type="domain" description="FAD-binding" evidence="4">
    <location>
        <begin position="26"/>
        <end position="364"/>
    </location>
</feature>
<dbReference type="PRINTS" id="PR00420">
    <property type="entry name" value="RNGMNOXGNASE"/>
</dbReference>
<dbReference type="SUPFAM" id="SSF51905">
    <property type="entry name" value="FAD/NAD(P)-binding domain"/>
    <property type="match status" value="1"/>
</dbReference>
<reference evidence="5 6" key="1">
    <citation type="submission" date="2018-10" db="EMBL/GenBank/DDBJ databases">
        <title>Rhodobacter sp . BO-81.</title>
        <authorList>
            <person name="Im W.T."/>
        </authorList>
    </citation>
    <scope>NUCLEOTIDE SEQUENCE [LARGE SCALE GENOMIC DNA]</scope>
    <source>
        <strain evidence="5 6">BO-81</strain>
    </source>
</reference>
<dbReference type="AlphaFoldDB" id="A0A421BKH6"/>
<dbReference type="Gene3D" id="3.40.30.120">
    <property type="match status" value="1"/>
</dbReference>
<dbReference type="InterPro" id="IPR050641">
    <property type="entry name" value="RIFMO-like"/>
</dbReference>
<accession>A0A421BKH6</accession>
<comment type="caution">
    <text evidence="5">The sequence shown here is derived from an EMBL/GenBank/DDBJ whole genome shotgun (WGS) entry which is preliminary data.</text>
</comment>
<dbReference type="RefSeq" id="WP_121534591.1">
    <property type="nucleotide sequence ID" value="NZ_RCHI01000017.1"/>
</dbReference>
<keyword evidence="6" id="KW-1185">Reference proteome</keyword>
<evidence type="ECO:0000259" key="4">
    <source>
        <dbReference type="Pfam" id="PF01494"/>
    </source>
</evidence>
<proteinExistence type="predicted"/>